<dbReference type="GO" id="GO:0005634">
    <property type="term" value="C:nucleus"/>
    <property type="evidence" value="ECO:0007669"/>
    <property type="project" value="UniProtKB-SubCell"/>
</dbReference>
<feature type="transmembrane region" description="Helical" evidence="7">
    <location>
        <begin position="331"/>
        <end position="357"/>
    </location>
</feature>
<sequence>MEARENMSAGVTVIGAEAPSNYHVAARTENMAGNPTVVEPPMAAGVAETMGKKKRGRPRKYGPDGALSRALSPIPISSSAPPASTGNFSANKRGRGRPIGSENKQKEKMDLDNSGDLVDCSAGTNFMTHMITVNKGEDITMKIISFTKQGPRAICIISAIGLISNATLRHPDSSGATLTYEGIFEIITLSGSFTPTEVGANRVGRMGGLNVCLSSPDGRVIGGTLAGLLVAGGPVQVVAASFLPSGYQEQKKPKKQKTNPNPTPNAPTSAAVFPPNADNDRYSTPEQNNSAAPKPNLSSSSIHTTNWASMEATPDFRKSATDINISWQGEVFVVFVYSLYYLVICDIILSNPVINFYRKTFCKFLRKTLTVV</sequence>
<evidence type="ECO:0000256" key="1">
    <source>
        <dbReference type="ARBA" id="ARBA00003687"/>
    </source>
</evidence>
<keyword evidence="3 5" id="KW-0238">DNA-binding</keyword>
<dbReference type="PROSITE" id="PS51742">
    <property type="entry name" value="PPC"/>
    <property type="match status" value="1"/>
</dbReference>
<dbReference type="SUPFAM" id="SSF117856">
    <property type="entry name" value="AF0104/ALDC/Ptd012-like"/>
    <property type="match status" value="1"/>
</dbReference>
<feature type="region of interest" description="Disordered" evidence="6">
    <location>
        <begin position="47"/>
        <end position="114"/>
    </location>
</feature>
<evidence type="ECO:0000256" key="7">
    <source>
        <dbReference type="SAM" id="Phobius"/>
    </source>
</evidence>
<evidence type="ECO:0000256" key="6">
    <source>
        <dbReference type="SAM" id="MobiDB-lite"/>
    </source>
</evidence>
<dbReference type="InterPro" id="IPR039605">
    <property type="entry name" value="AHL"/>
</dbReference>
<keyword evidence="7" id="KW-0812">Transmembrane</keyword>
<evidence type="ECO:0000256" key="2">
    <source>
        <dbReference type="ARBA" id="ARBA00023015"/>
    </source>
</evidence>
<reference evidence="10" key="1">
    <citation type="journal article" date="2020" name="Nat. Commun.">
        <title>Genome assembly of wild tea tree DASZ reveals pedigree and selection history of tea varieties.</title>
        <authorList>
            <person name="Zhang W."/>
            <person name="Zhang Y."/>
            <person name="Qiu H."/>
            <person name="Guo Y."/>
            <person name="Wan H."/>
            <person name="Zhang X."/>
            <person name="Scossa F."/>
            <person name="Alseekh S."/>
            <person name="Zhang Q."/>
            <person name="Wang P."/>
            <person name="Xu L."/>
            <person name="Schmidt M.H."/>
            <person name="Jia X."/>
            <person name="Li D."/>
            <person name="Zhu A."/>
            <person name="Guo F."/>
            <person name="Chen W."/>
            <person name="Ni D."/>
            <person name="Usadel B."/>
            <person name="Fernie A.R."/>
            <person name="Wen W."/>
        </authorList>
    </citation>
    <scope>NUCLEOTIDE SEQUENCE [LARGE SCALE GENOMIC DNA]</scope>
    <source>
        <strain evidence="10">cv. G240</strain>
    </source>
</reference>
<evidence type="ECO:0000256" key="5">
    <source>
        <dbReference type="RuleBase" id="RU367031"/>
    </source>
</evidence>
<comment type="caution">
    <text evidence="9">The sequence shown here is derived from an EMBL/GenBank/DDBJ whole genome shotgun (WGS) entry which is preliminary data.</text>
</comment>
<keyword evidence="2 5" id="KW-0805">Transcription regulation</keyword>
<comment type="domain">
    <text evidence="5">The PPC domain mediates interactions between AHL proteins.</text>
</comment>
<evidence type="ECO:0000313" key="9">
    <source>
        <dbReference type="EMBL" id="KAF5953012.1"/>
    </source>
</evidence>
<feature type="domain" description="PPC" evidence="8">
    <location>
        <begin position="123"/>
        <end position="265"/>
    </location>
</feature>
<dbReference type="EMBL" id="JACBKZ010000004">
    <property type="protein sequence ID" value="KAF5953012.1"/>
    <property type="molecule type" value="Genomic_DNA"/>
</dbReference>
<evidence type="ECO:0000256" key="4">
    <source>
        <dbReference type="ARBA" id="ARBA00023163"/>
    </source>
</evidence>
<dbReference type="InterPro" id="IPR017956">
    <property type="entry name" value="AT_hook_DNA-bd_motif"/>
</dbReference>
<proteinExistence type="predicted"/>
<gene>
    <name evidence="9" type="ORF">HYC85_010956</name>
</gene>
<evidence type="ECO:0000259" key="8">
    <source>
        <dbReference type="PROSITE" id="PS51742"/>
    </source>
</evidence>
<keyword evidence="10" id="KW-1185">Reference proteome</keyword>
<keyword evidence="4 5" id="KW-0804">Transcription</keyword>
<dbReference type="PANTHER" id="PTHR31500">
    <property type="entry name" value="AT-HOOK MOTIF NUCLEAR-LOCALIZED PROTEIN 9"/>
    <property type="match status" value="1"/>
</dbReference>
<dbReference type="Gene3D" id="3.30.1330.80">
    <property type="entry name" value="Hypothetical protein, similar to alpha- acetolactate decarboxylase, domain 2"/>
    <property type="match status" value="1"/>
</dbReference>
<dbReference type="InterPro" id="IPR005175">
    <property type="entry name" value="PPC_dom"/>
</dbReference>
<keyword evidence="7" id="KW-1133">Transmembrane helix</keyword>
<dbReference type="SMART" id="SM00384">
    <property type="entry name" value="AT_hook"/>
    <property type="match status" value="2"/>
</dbReference>
<comment type="function">
    <text evidence="1 5">Transcription factor that specifically binds AT-rich DNA sequences related to the nuclear matrix attachment regions (MARs).</text>
</comment>
<dbReference type="PANTHER" id="PTHR31500:SF96">
    <property type="entry name" value="AT-HOOK MOTIF NUCLEAR-LOCALIZED PROTEIN 7"/>
    <property type="match status" value="1"/>
</dbReference>
<name>A0A7J7HJD9_CAMSI</name>
<dbReference type="Proteomes" id="UP000593564">
    <property type="component" value="Unassembled WGS sequence"/>
</dbReference>
<dbReference type="Pfam" id="PF03479">
    <property type="entry name" value="PCC"/>
    <property type="match status" value="1"/>
</dbReference>
<protein>
    <recommendedName>
        <fullName evidence="5">AT-hook motif nuclear-localized protein</fullName>
    </recommendedName>
</protein>
<dbReference type="AlphaFoldDB" id="A0A7J7HJD9"/>
<evidence type="ECO:0000256" key="3">
    <source>
        <dbReference type="ARBA" id="ARBA00023125"/>
    </source>
</evidence>
<comment type="subcellular location">
    <subcellularLocation>
        <location evidence="5">Nucleus</location>
    </subcellularLocation>
</comment>
<dbReference type="CDD" id="cd11378">
    <property type="entry name" value="DUF296"/>
    <property type="match status" value="1"/>
</dbReference>
<feature type="compositionally biased region" description="Polar residues" evidence="6">
    <location>
        <begin position="284"/>
        <end position="301"/>
    </location>
</feature>
<feature type="compositionally biased region" description="Low complexity" evidence="6">
    <location>
        <begin position="72"/>
        <end position="84"/>
    </location>
</feature>
<keyword evidence="7" id="KW-0472">Membrane</keyword>
<accession>A0A7J7HJD9</accession>
<reference evidence="9 10" key="2">
    <citation type="submission" date="2020-07" db="EMBL/GenBank/DDBJ databases">
        <title>Genome assembly of wild tea tree DASZ reveals pedigree and selection history of tea varieties.</title>
        <authorList>
            <person name="Zhang W."/>
        </authorList>
    </citation>
    <scope>NUCLEOTIDE SEQUENCE [LARGE SCALE GENOMIC DNA]</scope>
    <source>
        <strain evidence="10">cv. G240</strain>
        <tissue evidence="9">Leaf</tissue>
    </source>
</reference>
<keyword evidence="5" id="KW-0539">Nucleus</keyword>
<feature type="region of interest" description="Disordered" evidence="6">
    <location>
        <begin position="248"/>
        <end position="301"/>
    </location>
</feature>
<organism evidence="9 10">
    <name type="scientific">Camellia sinensis</name>
    <name type="common">Tea plant</name>
    <name type="synonym">Thea sinensis</name>
    <dbReference type="NCBI Taxonomy" id="4442"/>
    <lineage>
        <taxon>Eukaryota</taxon>
        <taxon>Viridiplantae</taxon>
        <taxon>Streptophyta</taxon>
        <taxon>Embryophyta</taxon>
        <taxon>Tracheophyta</taxon>
        <taxon>Spermatophyta</taxon>
        <taxon>Magnoliopsida</taxon>
        <taxon>eudicotyledons</taxon>
        <taxon>Gunneridae</taxon>
        <taxon>Pentapetalae</taxon>
        <taxon>asterids</taxon>
        <taxon>Ericales</taxon>
        <taxon>Theaceae</taxon>
        <taxon>Camellia</taxon>
    </lineage>
</organism>
<dbReference type="GO" id="GO:0003680">
    <property type="term" value="F:minor groove of adenine-thymine-rich DNA binding"/>
    <property type="evidence" value="ECO:0007669"/>
    <property type="project" value="UniProtKB-UniRule"/>
</dbReference>
<evidence type="ECO:0000313" key="10">
    <source>
        <dbReference type="Proteomes" id="UP000593564"/>
    </source>
</evidence>